<gene>
    <name evidence="2" type="ORF">SANBI_001724</name>
</gene>
<dbReference type="InterPro" id="IPR012902">
    <property type="entry name" value="N_methyl_site"/>
</dbReference>
<dbReference type="InterPro" id="IPR013784">
    <property type="entry name" value="Carb-bd-like_fold"/>
</dbReference>
<dbReference type="Proteomes" id="UP001304340">
    <property type="component" value="Chromosome"/>
</dbReference>
<organism evidence="2 3">
    <name type="scientific">Sanguibacter biliveldensis</name>
    <dbReference type="NCBI Taxonomy" id="3030830"/>
    <lineage>
        <taxon>Bacteria</taxon>
        <taxon>Bacillati</taxon>
        <taxon>Actinomycetota</taxon>
        <taxon>Actinomycetes</taxon>
        <taxon>Micrococcales</taxon>
        <taxon>Sanguibacteraceae</taxon>
        <taxon>Sanguibacter</taxon>
    </lineage>
</organism>
<proteinExistence type="predicted"/>
<dbReference type="SUPFAM" id="SSF49452">
    <property type="entry name" value="Starch-binding domain-like"/>
    <property type="match status" value="1"/>
</dbReference>
<accession>A0AAF0Z7N4</accession>
<dbReference type="GO" id="GO:0030246">
    <property type="term" value="F:carbohydrate binding"/>
    <property type="evidence" value="ECO:0007669"/>
    <property type="project" value="InterPro"/>
</dbReference>
<dbReference type="Pfam" id="PF07963">
    <property type="entry name" value="N_methyl"/>
    <property type="match status" value="1"/>
</dbReference>
<dbReference type="PROSITE" id="PS00409">
    <property type="entry name" value="PROKAR_NTER_METHYL"/>
    <property type="match status" value="1"/>
</dbReference>
<dbReference type="RefSeq" id="WP_319160825.1">
    <property type="nucleotide sequence ID" value="NZ_CP138359.1"/>
</dbReference>
<sequence length="460" mass="47705">MRRTPPDRPDDEGMSLVEVLVAMMIFAVISTGIIFTMLSMLSVTRDSRARQVALNLASEEVDDARTSGDLFELLDGERAVQVNDTTYHVKRTTRWVTDPGQDLQCGTSGSAAGSTLRYKRVNVEVTWDNMRSQTQPVRSDTVVSPDTHLNDPTLGTILVSVLSGDGTGRPGVGVSATVGNPANGAKGLAVTPAATDAQGCSYILKVVPGNYDVKVSRAGYVDHKQNSVGTLTIGVGPGTSASAGFQYDQAATVTPRLAANYIPLPGEKVLTPSALDLSYVSSYGTYRPPTGTASSKVFPFASGYSVVAGTFVEESESSAGCVAVDPSRWQPVVEGAVTFGPPPATPVTTTPGGSVTADVWMGVLQVGGNGRYIQAKTAAPQPGTPGCSEPMTYTFDLGTTAASAASAPTIALPPGTWTITRGPNLAPTGVVPATQMALKTRGSVPAPGTVLLDPRVEVVP</sequence>
<dbReference type="AlphaFoldDB" id="A0AAF0Z7N4"/>
<dbReference type="EMBL" id="CP138359">
    <property type="protein sequence ID" value="WPF84008.1"/>
    <property type="molecule type" value="Genomic_DNA"/>
</dbReference>
<name>A0AAF0Z7N4_9MICO</name>
<dbReference type="KEGG" id="sbil:SANBI_001724"/>
<keyword evidence="1" id="KW-1133">Transmembrane helix</keyword>
<reference evidence="3" key="1">
    <citation type="submission" date="2023-11" db="EMBL/GenBank/DDBJ databases">
        <authorList>
            <person name="Helweg L.P."/>
            <person name="Kiel A."/>
            <person name="Hitz F."/>
            <person name="Ruckert-Reed C."/>
            <person name="Busche T."/>
            <person name="Kaltschmidt B."/>
            <person name="Kaltschmidt C."/>
        </authorList>
    </citation>
    <scope>NUCLEOTIDE SEQUENCE [LARGE SCALE GENOMIC DNA]</scope>
    <source>
        <strain evidence="3">4.1</strain>
    </source>
</reference>
<keyword evidence="3" id="KW-1185">Reference proteome</keyword>
<keyword evidence="1" id="KW-0812">Transmembrane</keyword>
<evidence type="ECO:0000313" key="3">
    <source>
        <dbReference type="Proteomes" id="UP001304340"/>
    </source>
</evidence>
<dbReference type="NCBIfam" id="TIGR02532">
    <property type="entry name" value="IV_pilin_GFxxxE"/>
    <property type="match status" value="1"/>
</dbReference>
<feature type="transmembrane region" description="Helical" evidence="1">
    <location>
        <begin position="20"/>
        <end position="41"/>
    </location>
</feature>
<evidence type="ECO:0000256" key="1">
    <source>
        <dbReference type="SAM" id="Phobius"/>
    </source>
</evidence>
<evidence type="ECO:0000313" key="2">
    <source>
        <dbReference type="EMBL" id="WPF84008.1"/>
    </source>
</evidence>
<keyword evidence="1" id="KW-0472">Membrane</keyword>
<protein>
    <submittedName>
        <fullName evidence="2">Prepilin-type N-terminal cleavage/methylation domain-containing protein</fullName>
    </submittedName>
</protein>